<organism evidence="7 8">
    <name type="scientific">Fusarium pseudoanthophilum</name>
    <dbReference type="NCBI Taxonomy" id="48495"/>
    <lineage>
        <taxon>Eukaryota</taxon>
        <taxon>Fungi</taxon>
        <taxon>Dikarya</taxon>
        <taxon>Ascomycota</taxon>
        <taxon>Pezizomycotina</taxon>
        <taxon>Sordariomycetes</taxon>
        <taxon>Hypocreomycetidae</taxon>
        <taxon>Hypocreales</taxon>
        <taxon>Nectriaceae</taxon>
        <taxon>Fusarium</taxon>
        <taxon>Fusarium fujikuroi species complex</taxon>
    </lineage>
</organism>
<dbReference type="AlphaFoldDB" id="A0A8H5P275"/>
<keyword evidence="4" id="KW-0804">Transcription</keyword>
<dbReference type="GO" id="GO:0000981">
    <property type="term" value="F:DNA-binding transcription factor activity, RNA polymerase II-specific"/>
    <property type="evidence" value="ECO:0007669"/>
    <property type="project" value="InterPro"/>
</dbReference>
<evidence type="ECO:0000256" key="3">
    <source>
        <dbReference type="ARBA" id="ARBA00023125"/>
    </source>
</evidence>
<evidence type="ECO:0000313" key="7">
    <source>
        <dbReference type="EMBL" id="KAF5587287.1"/>
    </source>
</evidence>
<dbReference type="Gene3D" id="4.10.240.10">
    <property type="entry name" value="Zn(2)-C6 fungal-type DNA-binding domain"/>
    <property type="match status" value="1"/>
</dbReference>
<dbReference type="Proteomes" id="UP000544095">
    <property type="component" value="Unassembled WGS sequence"/>
</dbReference>
<keyword evidence="3" id="KW-0238">DNA-binding</keyword>
<evidence type="ECO:0000259" key="6">
    <source>
        <dbReference type="PROSITE" id="PS00463"/>
    </source>
</evidence>
<dbReference type="PANTHER" id="PTHR31845">
    <property type="entry name" value="FINGER DOMAIN PROTEIN, PUTATIVE-RELATED"/>
    <property type="match status" value="1"/>
</dbReference>
<protein>
    <submittedName>
        <fullName evidence="7">Cercosporin resistance</fullName>
    </submittedName>
</protein>
<keyword evidence="5" id="KW-0539">Nucleus</keyword>
<dbReference type="EMBL" id="JAAOAR010000335">
    <property type="protein sequence ID" value="KAF5587287.1"/>
    <property type="molecule type" value="Genomic_DNA"/>
</dbReference>
<dbReference type="CDD" id="cd05233">
    <property type="entry name" value="SDR_c"/>
    <property type="match status" value="1"/>
</dbReference>
<dbReference type="CDD" id="cd00067">
    <property type="entry name" value="GAL4"/>
    <property type="match status" value="1"/>
</dbReference>
<dbReference type="Gene3D" id="3.40.50.720">
    <property type="entry name" value="NAD(P)-binding Rossmann-like Domain"/>
    <property type="match status" value="1"/>
</dbReference>
<keyword evidence="8" id="KW-1185">Reference proteome</keyword>
<feature type="domain" description="Zn(2)-C6 fungal-type" evidence="6">
    <location>
        <begin position="16"/>
        <end position="45"/>
    </location>
</feature>
<dbReference type="PANTHER" id="PTHR31845:SF10">
    <property type="entry name" value="ZN(II)2CYS6 TRANSCRIPTION FACTOR (EUROFUNG)"/>
    <property type="match status" value="1"/>
</dbReference>
<evidence type="ECO:0000256" key="5">
    <source>
        <dbReference type="ARBA" id="ARBA00023242"/>
    </source>
</evidence>
<keyword evidence="2" id="KW-0805">Transcription regulation</keyword>
<dbReference type="InterPro" id="IPR002347">
    <property type="entry name" value="SDR_fam"/>
</dbReference>
<proteinExistence type="predicted"/>
<comment type="caution">
    <text evidence="7">The sequence shown here is derived from an EMBL/GenBank/DDBJ whole genome shotgun (WGS) entry which is preliminary data.</text>
</comment>
<dbReference type="SUPFAM" id="SSF57701">
    <property type="entry name" value="Zn2/Cys6 DNA-binding domain"/>
    <property type="match status" value="1"/>
</dbReference>
<gene>
    <name evidence="7" type="ORF">FPANT_6967</name>
</gene>
<evidence type="ECO:0000313" key="8">
    <source>
        <dbReference type="Proteomes" id="UP000544095"/>
    </source>
</evidence>
<dbReference type="InterPro" id="IPR036291">
    <property type="entry name" value="NAD(P)-bd_dom_sf"/>
</dbReference>
<dbReference type="SUPFAM" id="SSF51735">
    <property type="entry name" value="NAD(P)-binding Rossmann-fold domains"/>
    <property type="match status" value="1"/>
</dbReference>
<evidence type="ECO:0000256" key="2">
    <source>
        <dbReference type="ARBA" id="ARBA00023015"/>
    </source>
</evidence>
<dbReference type="GO" id="GO:0005634">
    <property type="term" value="C:nucleus"/>
    <property type="evidence" value="ECO:0007669"/>
    <property type="project" value="UniProtKB-SubCell"/>
</dbReference>
<dbReference type="PROSITE" id="PS00463">
    <property type="entry name" value="ZN2_CY6_FUNGAL_1"/>
    <property type="match status" value="1"/>
</dbReference>
<comment type="subcellular location">
    <subcellularLocation>
        <location evidence="1">Nucleus</location>
    </subcellularLocation>
</comment>
<accession>A0A8H5P275</accession>
<dbReference type="GO" id="GO:0000976">
    <property type="term" value="F:transcription cis-regulatory region binding"/>
    <property type="evidence" value="ECO:0007669"/>
    <property type="project" value="TreeGrafter"/>
</dbReference>
<dbReference type="InterPro" id="IPR001138">
    <property type="entry name" value="Zn2Cys6_DnaBD"/>
</dbReference>
<evidence type="ECO:0000256" key="4">
    <source>
        <dbReference type="ARBA" id="ARBA00023163"/>
    </source>
</evidence>
<dbReference type="PRINTS" id="PR00080">
    <property type="entry name" value="SDRFAMILY"/>
</dbReference>
<dbReference type="GO" id="GO:0008270">
    <property type="term" value="F:zinc ion binding"/>
    <property type="evidence" value="ECO:0007669"/>
    <property type="project" value="InterPro"/>
</dbReference>
<dbReference type="PRINTS" id="PR00081">
    <property type="entry name" value="GDHRDH"/>
</dbReference>
<name>A0A8H5P275_9HYPO</name>
<dbReference type="InterPro" id="IPR051089">
    <property type="entry name" value="prtT"/>
</dbReference>
<dbReference type="Pfam" id="PF00106">
    <property type="entry name" value="adh_short"/>
    <property type="match status" value="1"/>
</dbReference>
<reference evidence="7 8" key="1">
    <citation type="submission" date="2020-05" db="EMBL/GenBank/DDBJ databases">
        <title>Identification and distribution of gene clusters putatively required for synthesis of sphingolipid metabolism inhibitors in phylogenetically diverse species of the filamentous fungus Fusarium.</title>
        <authorList>
            <person name="Kim H.-S."/>
            <person name="Busman M."/>
            <person name="Brown D.W."/>
            <person name="Divon H."/>
            <person name="Uhlig S."/>
            <person name="Proctor R.H."/>
        </authorList>
    </citation>
    <scope>NUCLEOTIDE SEQUENCE [LARGE SCALE GENOMIC DNA]</scope>
    <source>
        <strain evidence="7 8">NRRL 25211</strain>
    </source>
</reference>
<dbReference type="InterPro" id="IPR036864">
    <property type="entry name" value="Zn2-C6_fun-type_DNA-bd_sf"/>
</dbReference>
<sequence>MSASISSKVSGVRRRACVNCTSVKSKCLPFSSDECQRCNRLGKRCTYLNVVEKRKSPSSSSRTRLLEQRLSRVLALLGNQAQGTPMGGFVAQLAAEGLNMNVLDGSQFGQLPLSHGLTLQGTLDIVDRGFVSLTEAERLLDNYRNKAIEHFPFVPISSETTVASLRSTKPFLFMCIMATMKFDNCSIQHQIGEEIRNQAHQRVLMQSESTLEILQGLLIYLAWYQYFFISYEKQQIVPIAQLCVSLVQNLGLDQNPSNMRRKVDLGPDETAPGRKAARSAEQLRALLGTYCTASWVSIKFRTRGALPYTGYIKQSWEILLANAEYPSDLTIPHFVRLNELCRRICDTFGYDDLENSGMRGEFVSTMALQTLNNESALLKASIPPDLQNNLAIRMEAYLLDTLLGEVSLHDDFWDSTSTSDVFMTNNLSSSTSTRVSILFNLIRSCKSLNDAVIVYPDEELWYITFYTTAKICRSLLCLSNASKISPEIFRETGLASFNAPFMAVAAPVHDAMTVERVADLKGEAKRLQGKFKNLSSQVQKSGNEEDIMLGFSDMIWAVAAAYEETKRLEPGLLSFSLVSDGQNSSSELGSSEGYLSSTGSGNMQPEAMLDFGLMEDETWEELLAGIATFISSAIIMPPPKGTPNPLEGPGDYGVTSVVHSDTYPAIDPKNFNFKDKVVLVTGASRGYGRAMCAAFARAGTSRIVVASRSDMSATAEAIKAAAKEAGHPEPEILTIKADVGVPESVDALAQKIDEAFGYVDVVINNAAFMKMASIPDSEPADWLQTLTANVYGPYLIARALAPLLIKSELKTIINISSVGAHLVSPTLSSYQISKLALIRLTEFISVEYADKEIVSYSVHPGNSPSEMVGGIEGIPEPFRAAFVDTPALCANSLVYLAAERRPWLAGRYINLTWDLPELMTKEEEIVKGDKLKVRLVT</sequence>
<evidence type="ECO:0000256" key="1">
    <source>
        <dbReference type="ARBA" id="ARBA00004123"/>
    </source>
</evidence>